<accession>L8JU32</accession>
<reference evidence="1 2" key="1">
    <citation type="submission" date="2012-12" db="EMBL/GenBank/DDBJ databases">
        <title>Genome assembly of Fulvivirga imtechensis AK7.</title>
        <authorList>
            <person name="Nupur N."/>
            <person name="Khatri I."/>
            <person name="Kumar R."/>
            <person name="Subramanian S."/>
            <person name="Pinnaka A."/>
        </authorList>
    </citation>
    <scope>NUCLEOTIDE SEQUENCE [LARGE SCALE GENOMIC DNA]</scope>
    <source>
        <strain evidence="1 2">AK7</strain>
    </source>
</reference>
<evidence type="ECO:0000313" key="1">
    <source>
        <dbReference type="EMBL" id="ELR71748.1"/>
    </source>
</evidence>
<dbReference type="EMBL" id="AMZN01000033">
    <property type="protein sequence ID" value="ELR71748.1"/>
    <property type="molecule type" value="Genomic_DNA"/>
</dbReference>
<dbReference type="AlphaFoldDB" id="L8JU32"/>
<gene>
    <name evidence="1" type="ORF">C900_02333</name>
</gene>
<name>L8JU32_9BACT</name>
<dbReference type="Proteomes" id="UP000011135">
    <property type="component" value="Unassembled WGS sequence"/>
</dbReference>
<proteinExistence type="predicted"/>
<evidence type="ECO:0000313" key="2">
    <source>
        <dbReference type="Proteomes" id="UP000011135"/>
    </source>
</evidence>
<organism evidence="1 2">
    <name type="scientific">Fulvivirga imtechensis AK7</name>
    <dbReference type="NCBI Taxonomy" id="1237149"/>
    <lineage>
        <taxon>Bacteria</taxon>
        <taxon>Pseudomonadati</taxon>
        <taxon>Bacteroidota</taxon>
        <taxon>Cytophagia</taxon>
        <taxon>Cytophagales</taxon>
        <taxon>Fulvivirgaceae</taxon>
        <taxon>Fulvivirga</taxon>
    </lineage>
</organism>
<comment type="caution">
    <text evidence="1">The sequence shown here is derived from an EMBL/GenBank/DDBJ whole genome shotgun (WGS) entry which is preliminary data.</text>
</comment>
<keyword evidence="2" id="KW-1185">Reference proteome</keyword>
<sequence length="45" mass="4957">MIVLFATFGTLLMSCNEEEVEPTMKFPKELATEGDKGHVETPDGL</sequence>
<protein>
    <submittedName>
        <fullName evidence="1">Uncharacterized protein</fullName>
    </submittedName>
</protein>